<dbReference type="Proteomes" id="UP000078507">
    <property type="component" value="Unassembled WGS sequence"/>
</dbReference>
<proteinExistence type="predicted"/>
<organism evidence="1 2">
    <name type="scientific">Sinorhizobium saheli</name>
    <dbReference type="NCBI Taxonomy" id="36856"/>
    <lineage>
        <taxon>Bacteria</taxon>
        <taxon>Pseudomonadati</taxon>
        <taxon>Pseudomonadota</taxon>
        <taxon>Alphaproteobacteria</taxon>
        <taxon>Hyphomicrobiales</taxon>
        <taxon>Rhizobiaceae</taxon>
        <taxon>Sinorhizobium/Ensifer group</taxon>
        <taxon>Sinorhizobium</taxon>
    </lineage>
</organism>
<gene>
    <name evidence="1" type="ORF">ATB98_08965</name>
</gene>
<comment type="caution">
    <text evidence="1">The sequence shown here is derived from an EMBL/GenBank/DDBJ whole genome shotgun (WGS) entry which is preliminary data.</text>
</comment>
<protein>
    <submittedName>
        <fullName evidence="1">Uncharacterized protein</fullName>
    </submittedName>
</protein>
<evidence type="ECO:0000313" key="1">
    <source>
        <dbReference type="EMBL" id="OAP50119.1"/>
    </source>
</evidence>
<name>A0A178YRH2_SINSA</name>
<sequence>MQQAAAARACFYRVYVVAIALNATLQARFDRPSLADLQELGAVRAQRRSVWLNTREDNVER</sequence>
<dbReference type="EMBL" id="LNQB01000045">
    <property type="protein sequence ID" value="OAP50119.1"/>
    <property type="molecule type" value="Genomic_DNA"/>
</dbReference>
<dbReference type="AlphaFoldDB" id="A0A178YRH2"/>
<dbReference type="STRING" id="36856.ATB98_08965"/>
<evidence type="ECO:0000313" key="2">
    <source>
        <dbReference type="Proteomes" id="UP000078507"/>
    </source>
</evidence>
<accession>A0A178YRH2</accession>
<reference evidence="1 2" key="1">
    <citation type="submission" date="2015-11" db="EMBL/GenBank/DDBJ databases">
        <title>Ensifer anhuiense sp. nov., an effective nitrogen fixation bacterium with Glycine soja.</title>
        <authorList>
            <person name="Yan H."/>
            <person name="Chen W."/>
        </authorList>
    </citation>
    <scope>NUCLEOTIDE SEQUENCE [LARGE SCALE GENOMIC DNA]</scope>
    <source>
        <strain evidence="1 2">LMG 7837</strain>
    </source>
</reference>
<keyword evidence="2" id="KW-1185">Reference proteome</keyword>